<dbReference type="Gene3D" id="3.90.79.10">
    <property type="entry name" value="Nucleoside Triphosphate Pyrophosphohydrolase"/>
    <property type="match status" value="1"/>
</dbReference>
<accession>A0A1X7KJD3</accession>
<dbReference type="EMBL" id="FXAW01000005">
    <property type="protein sequence ID" value="SMG40734.1"/>
    <property type="molecule type" value="Genomic_DNA"/>
</dbReference>
<reference evidence="3" key="1">
    <citation type="submission" date="2017-04" db="EMBL/GenBank/DDBJ databases">
        <authorList>
            <person name="Varghese N."/>
            <person name="Submissions S."/>
        </authorList>
    </citation>
    <scope>NUCLEOTIDE SEQUENCE [LARGE SCALE GENOMIC DNA]</scope>
    <source>
        <strain evidence="3">DSM 4125</strain>
    </source>
</reference>
<dbReference type="PANTHER" id="PTHR43736:SF1">
    <property type="entry name" value="DIHYDRONEOPTERIN TRIPHOSPHATE DIPHOSPHATASE"/>
    <property type="match status" value="1"/>
</dbReference>
<proteinExistence type="predicted"/>
<dbReference type="InterPro" id="IPR015797">
    <property type="entry name" value="NUDIX_hydrolase-like_dom_sf"/>
</dbReference>
<evidence type="ECO:0000259" key="1">
    <source>
        <dbReference type="PROSITE" id="PS51462"/>
    </source>
</evidence>
<dbReference type="PROSITE" id="PS51462">
    <property type="entry name" value="NUDIX"/>
    <property type="match status" value="1"/>
</dbReference>
<dbReference type="AlphaFoldDB" id="A0A1X7KJD3"/>
<dbReference type="SUPFAM" id="SSF55811">
    <property type="entry name" value="Nudix"/>
    <property type="match status" value="1"/>
</dbReference>
<dbReference type="PANTHER" id="PTHR43736">
    <property type="entry name" value="ADP-RIBOSE PYROPHOSPHATASE"/>
    <property type="match status" value="1"/>
</dbReference>
<dbReference type="OrthoDB" id="9787880at2"/>
<dbReference type="CDD" id="cd03674">
    <property type="entry name" value="NUDIX_Hydrolase"/>
    <property type="match status" value="1"/>
</dbReference>
<keyword evidence="3" id="KW-1185">Reference proteome</keyword>
<sequence length="178" mass="20885">MELLKNYIPVSETEQRYKEKMLELYETKGEQAFNRSNLEAHFTASAWIVDPYSKEILLLHHKKLNKWLQPGGHADGETNLEAVARKEVKEETALENLHLIRDEIFDIDIHLIPENKGIPQHEHFDVRFAYFCNDIEKTQINFESNDFHWINLDKVESLTNEPSILRMKAKSKLLLNGI</sequence>
<dbReference type="STRING" id="1028.SAMN05661096_02798"/>
<dbReference type="InterPro" id="IPR000086">
    <property type="entry name" value="NUDIX_hydrolase_dom"/>
</dbReference>
<feature type="domain" description="Nudix hydrolase" evidence="1">
    <location>
        <begin position="39"/>
        <end position="172"/>
    </location>
</feature>
<dbReference type="Pfam" id="PF00293">
    <property type="entry name" value="NUDIX"/>
    <property type="match status" value="1"/>
</dbReference>
<dbReference type="Proteomes" id="UP000193804">
    <property type="component" value="Unassembled WGS sequence"/>
</dbReference>
<evidence type="ECO:0000313" key="3">
    <source>
        <dbReference type="Proteomes" id="UP000193804"/>
    </source>
</evidence>
<evidence type="ECO:0000313" key="2">
    <source>
        <dbReference type="EMBL" id="SMG40734.1"/>
    </source>
</evidence>
<gene>
    <name evidence="2" type="ORF">SAMN05661096_02798</name>
</gene>
<organism evidence="2 3">
    <name type="scientific">Marivirga sericea</name>
    <dbReference type="NCBI Taxonomy" id="1028"/>
    <lineage>
        <taxon>Bacteria</taxon>
        <taxon>Pseudomonadati</taxon>
        <taxon>Bacteroidota</taxon>
        <taxon>Cytophagia</taxon>
        <taxon>Cytophagales</taxon>
        <taxon>Marivirgaceae</taxon>
        <taxon>Marivirga</taxon>
    </lineage>
</organism>
<dbReference type="RefSeq" id="WP_085517956.1">
    <property type="nucleotide sequence ID" value="NZ_FXAW01000005.1"/>
</dbReference>
<protein>
    <submittedName>
        <fullName evidence="2">NUDIX domain-containing protein</fullName>
    </submittedName>
</protein>
<name>A0A1X7KJD3_9BACT</name>